<evidence type="ECO:0000256" key="4">
    <source>
        <dbReference type="ARBA" id="ARBA00022989"/>
    </source>
</evidence>
<feature type="region of interest" description="Disordered" evidence="7">
    <location>
        <begin position="710"/>
        <end position="732"/>
    </location>
</feature>
<keyword evidence="2 6" id="KW-0812">Transmembrane</keyword>
<feature type="transmembrane region" description="Helical" evidence="8">
    <location>
        <begin position="177"/>
        <end position="195"/>
    </location>
</feature>
<feature type="compositionally biased region" description="Low complexity" evidence="7">
    <location>
        <begin position="722"/>
        <end position="731"/>
    </location>
</feature>
<protein>
    <recommendedName>
        <fullName evidence="9">CNNM transmembrane domain-containing protein</fullName>
    </recommendedName>
</protein>
<evidence type="ECO:0000256" key="3">
    <source>
        <dbReference type="ARBA" id="ARBA00022737"/>
    </source>
</evidence>
<dbReference type="InterPro" id="IPR008922">
    <property type="entry name" value="Di-copper_centre_dom_sf"/>
</dbReference>
<comment type="caution">
    <text evidence="10">The sequence shown here is derived from an EMBL/GenBank/DDBJ whole genome shotgun (WGS) entry which is preliminary data.</text>
</comment>
<keyword evidence="4 6" id="KW-1133">Transmembrane helix</keyword>
<evidence type="ECO:0000259" key="9">
    <source>
        <dbReference type="PROSITE" id="PS51846"/>
    </source>
</evidence>
<dbReference type="InterPro" id="IPR002550">
    <property type="entry name" value="CNNM"/>
</dbReference>
<comment type="subcellular location">
    <subcellularLocation>
        <location evidence="1">Membrane</location>
        <topology evidence="1">Multi-pass membrane protein</topology>
    </subcellularLocation>
</comment>
<feature type="transmembrane region" description="Helical" evidence="8">
    <location>
        <begin position="207"/>
        <end position="227"/>
    </location>
</feature>
<dbReference type="InterPro" id="IPR045095">
    <property type="entry name" value="ACDP"/>
</dbReference>
<gene>
    <name evidence="10" type="ORF">JKIAZH3_G9820</name>
</gene>
<evidence type="ECO:0000256" key="2">
    <source>
        <dbReference type="ARBA" id="ARBA00022692"/>
    </source>
</evidence>
<feature type="compositionally biased region" description="Gly residues" evidence="7">
    <location>
        <begin position="631"/>
        <end position="643"/>
    </location>
</feature>
<dbReference type="PRINTS" id="PR00092">
    <property type="entry name" value="TYROSINASE"/>
</dbReference>
<keyword evidence="11" id="KW-1185">Reference proteome</keyword>
<dbReference type="Gene3D" id="3.10.580.10">
    <property type="entry name" value="CBS-domain"/>
    <property type="match status" value="1"/>
</dbReference>
<evidence type="ECO:0000313" key="11">
    <source>
        <dbReference type="Proteomes" id="UP000836402"/>
    </source>
</evidence>
<dbReference type="PROSITE" id="PS51846">
    <property type="entry name" value="CNNM"/>
    <property type="match status" value="1"/>
</dbReference>
<feature type="region of interest" description="Disordered" evidence="7">
    <location>
        <begin position="430"/>
        <end position="489"/>
    </location>
</feature>
<dbReference type="Pfam" id="PF01595">
    <property type="entry name" value="CNNM"/>
    <property type="match status" value="1"/>
</dbReference>
<proteinExistence type="predicted"/>
<dbReference type="EMBL" id="CAJHJG010005002">
    <property type="protein sequence ID" value="CAD6946736.1"/>
    <property type="molecule type" value="Genomic_DNA"/>
</dbReference>
<keyword evidence="5 6" id="KW-0472">Membrane</keyword>
<dbReference type="Gene3D" id="1.10.1280.10">
    <property type="entry name" value="Di-copper center containing domain from catechol oxidase"/>
    <property type="match status" value="1"/>
</dbReference>
<evidence type="ECO:0000256" key="5">
    <source>
        <dbReference type="ARBA" id="ARBA00023136"/>
    </source>
</evidence>
<evidence type="ECO:0000256" key="8">
    <source>
        <dbReference type="SAM" id="Phobius"/>
    </source>
</evidence>
<evidence type="ECO:0000256" key="6">
    <source>
        <dbReference type="PROSITE-ProRule" id="PRU01193"/>
    </source>
</evidence>
<dbReference type="InterPro" id="IPR044751">
    <property type="entry name" value="Ion_transp-like_CBS"/>
</dbReference>
<dbReference type="SUPFAM" id="SSF54631">
    <property type="entry name" value="CBS-domain pair"/>
    <property type="match status" value="1"/>
</dbReference>
<feature type="compositionally biased region" description="Basic and acidic residues" evidence="7">
    <location>
        <begin position="433"/>
        <end position="446"/>
    </location>
</feature>
<feature type="region of interest" description="Disordered" evidence="7">
    <location>
        <begin position="628"/>
        <end position="694"/>
    </location>
</feature>
<feature type="domain" description="CNNM transmembrane" evidence="9">
    <location>
        <begin position="87"/>
        <end position="269"/>
    </location>
</feature>
<evidence type="ECO:0000313" key="10">
    <source>
        <dbReference type="EMBL" id="CAD6946736.1"/>
    </source>
</evidence>
<dbReference type="Proteomes" id="UP000836402">
    <property type="component" value="Unassembled WGS sequence"/>
</dbReference>
<dbReference type="SUPFAM" id="SSF48056">
    <property type="entry name" value="Di-copper centre-containing domain"/>
    <property type="match status" value="1"/>
</dbReference>
<feature type="transmembrane region" description="Helical" evidence="8">
    <location>
        <begin position="95"/>
        <end position="118"/>
    </location>
</feature>
<dbReference type="InterPro" id="IPR002227">
    <property type="entry name" value="Tyrosinase_Cu-bd"/>
</dbReference>
<organism evidence="10 11">
    <name type="scientific">Tilletia caries</name>
    <name type="common">wheat bunt fungus</name>
    <dbReference type="NCBI Taxonomy" id="13290"/>
    <lineage>
        <taxon>Eukaryota</taxon>
        <taxon>Fungi</taxon>
        <taxon>Dikarya</taxon>
        <taxon>Basidiomycota</taxon>
        <taxon>Ustilaginomycotina</taxon>
        <taxon>Exobasidiomycetes</taxon>
        <taxon>Tilletiales</taxon>
        <taxon>Tilletiaceae</taxon>
        <taxon>Tilletia</taxon>
    </lineage>
</organism>
<sequence length="1326" mass="142851">MSAAARCATAAASLSSMTYYQRPHPAVRMGAVTLLSATSLLASAILKPVLASPLVLPFNPLAVHGTNANLIGITSHGHHEGEDAPRTPLKLAFDILSIAGLVLLGGVFAGLTLGLMGLDPINLQVLSTSGSAKEQKNALKVLRLLEKGRHWVLVVLLLGNVIVNETLPVFLSDFGGGIAAVLSSTVLIVIFGEIVPQSICARHGLAIGAFCAPLVHLTMILFAPVAWPTAKLLDYCLGEEHGTTYRKAELKTLVSLHAQLGTEHLHEDEVTIIRAVLDLNDKTVEDVMTPIEDVWTLSHDEILNEAMINRIIKAGYSRIPIHEPGQPDAILGMLLIKKLISYDPEDALPVSYFQLTPLPEATPDLNCFDALTYFRSGRSHLLLISATPGEAGGALGIVTLEDVVEELLGGEIIDETDYYVDVHTKTKVVRPRHRDDSKGGGEEHRIQPLIRGIIERRRKQAGSESPFRKSFGLPSTSIPNLKESGAPSPRAFIPTSAPGFPLPDMMGTATDNESSAGGGKYGAVGTMTPGTMSRATSRAKTVNPNLPLRHRPGSPVSNAGSSYVSDLNGGFALPNAAMEDSVTSSSAGGSEVTVPAAKKTSWWDAALSQTALTGTRNLSRSRTIEDAMARGGSGSASGSGSNGSAGVQRFSRRSIPDDLNGSGRQTPRARSVDGRALADADMDSPAERGPIIRSSSGSGFGFVALGFTPSSSSDGEGGSGSNSGVVTASVSTPQETLTAAGAPNLSTLSENPRAEELASANYAAAEAESMSETKNKAEGGTTKVVVSANKIAVVEAALLDHQERERKRSQEASEVGESPIRGGGIGSRRGSDDTDKTPTDVARASSEVADEEAVSQVEEVENNSAAEHERYKWMAPKAEDLGPTLALFTSLLPSPLYDWRPYPELQHSHVAMIFRINLHLFLFVSLVTVTFALETVRSGSASSSSPRHAAPLETSHQLYDSRSVHPALNVTEAIPYINILRNYIASKDHGKDRCSTIHPRAEWRTLTDVQRQKWINATWCLTTRPSMLAGTETNLDGRRTSLFDDFSLLHVRLFYTIHYVAAFLPWHRWYVRARELAMRDCGFEGPFPYWDWAVDADTGDVQASPMLSNSFGVGGNGSYPDGTLTSGPFAYLPASYRSDEVNQSVPIYDPHYLQRAFGTLPAPNKTYPMFEEGFNTTAVRRVLSTSGSNFSTFSPLLEGLQQRLDIIGAGPHSAVHLAIGADGVRPHAPNEPLFFLHHTNIDRIWWYWQNGDTTGRGLPADRINTSNLDSRFWAFSGNTVQFQFDSTGGPEASLFDVQTLEGLYLPNIETYKLMDITRPPLCYKYV</sequence>
<dbReference type="PANTHER" id="PTHR12064">
    <property type="entry name" value="METAL TRANSPORTER CNNM"/>
    <property type="match status" value="1"/>
</dbReference>
<accession>A0ABN7J4Z7</accession>
<dbReference type="PANTHER" id="PTHR12064:SF97">
    <property type="entry name" value="METAL TRANSPORTER CNNM-5"/>
    <property type="match status" value="1"/>
</dbReference>
<evidence type="ECO:0000256" key="7">
    <source>
        <dbReference type="SAM" id="MobiDB-lite"/>
    </source>
</evidence>
<reference evidence="10" key="1">
    <citation type="submission" date="2020-10" db="EMBL/GenBank/DDBJ databases">
        <authorList>
            <person name="Sedaghatjoo S."/>
        </authorList>
    </citation>
    <scope>NUCLEOTIDE SEQUENCE</scope>
    <source>
        <strain evidence="10">AZH3</strain>
    </source>
</reference>
<feature type="compositionally biased region" description="Acidic residues" evidence="7">
    <location>
        <begin position="848"/>
        <end position="861"/>
    </location>
</feature>
<feature type="region of interest" description="Disordered" evidence="7">
    <location>
        <begin position="801"/>
        <end position="865"/>
    </location>
</feature>
<dbReference type="PROSITE" id="PS00497">
    <property type="entry name" value="TYROSINASE_1"/>
    <property type="match status" value="1"/>
</dbReference>
<keyword evidence="3" id="KW-0677">Repeat</keyword>
<evidence type="ECO:0000256" key="1">
    <source>
        <dbReference type="ARBA" id="ARBA00004141"/>
    </source>
</evidence>
<dbReference type="Pfam" id="PF00264">
    <property type="entry name" value="Tyrosinase"/>
    <property type="match status" value="1"/>
</dbReference>
<dbReference type="CDD" id="cd04590">
    <property type="entry name" value="CBS_pair_CorC_HlyC_assoc"/>
    <property type="match status" value="1"/>
</dbReference>
<feature type="compositionally biased region" description="Basic and acidic residues" evidence="7">
    <location>
        <begin position="829"/>
        <end position="838"/>
    </location>
</feature>
<dbReference type="InterPro" id="IPR046342">
    <property type="entry name" value="CBS_dom_sf"/>
</dbReference>
<name>A0ABN7J4Z7_9BASI</name>
<feature type="compositionally biased region" description="Basic and acidic residues" evidence="7">
    <location>
        <begin position="801"/>
        <end position="811"/>
    </location>
</feature>